<evidence type="ECO:0000313" key="7">
    <source>
        <dbReference type="EMBL" id="AHG22744.1"/>
    </source>
</evidence>
<sequence>MKQQIYALIILAASGVAFTAQGVDGNIHVTAKFVTPACNLQANSKDMTVPLGDVSSSELKTSGAVSATTAFSLKLTDCAAYTAVYISFDGVAAENHDKVFALDDQGQSSTASGIGLEILSNGEAMPVGSALNGAYTGSGDTTFNYAARYKALENNTQSGNANVTVQYNVVYK</sequence>
<reference evidence="7 8" key="1">
    <citation type="submission" date="2014-01" db="EMBL/GenBank/DDBJ databases">
        <title>Isolation of Serratia multitudinisentens RB-25 from Ex-Landfill site.</title>
        <authorList>
            <person name="Robson E.H.J."/>
        </authorList>
    </citation>
    <scope>NUCLEOTIDE SEQUENCE [LARGE SCALE GENOMIC DNA]</scope>
    <source>
        <strain evidence="7 8">RB-25</strain>
    </source>
</reference>
<feature type="chain" id="PRO_5004792039" description="Fimbrial-type adhesion domain-containing protein" evidence="5">
    <location>
        <begin position="23"/>
        <end position="172"/>
    </location>
</feature>
<dbReference type="RefSeq" id="WP_024914342.1">
    <property type="nucleotide sequence ID" value="NZ_CP007044.2"/>
</dbReference>
<dbReference type="GO" id="GO:0009289">
    <property type="term" value="C:pilus"/>
    <property type="evidence" value="ECO:0007669"/>
    <property type="project" value="UniProtKB-SubCell"/>
</dbReference>
<feature type="signal peptide" evidence="5">
    <location>
        <begin position="1"/>
        <end position="22"/>
    </location>
</feature>
<dbReference type="KEGG" id="sfo:Z042_10600"/>
<evidence type="ECO:0000259" key="6">
    <source>
        <dbReference type="Pfam" id="PF00419"/>
    </source>
</evidence>
<keyword evidence="8" id="KW-1185">Reference proteome</keyword>
<accession>W0LJY5</accession>
<evidence type="ECO:0000256" key="3">
    <source>
        <dbReference type="ARBA" id="ARBA00022729"/>
    </source>
</evidence>
<dbReference type="HOGENOM" id="CLU_088965_0_3_6"/>
<reference evidence="7 8" key="2">
    <citation type="submission" date="2015-03" db="EMBL/GenBank/DDBJ databases">
        <authorList>
            <person name="Chan K.-G."/>
        </authorList>
    </citation>
    <scope>NUCLEOTIDE SEQUENCE [LARGE SCALE GENOMIC DNA]</scope>
    <source>
        <strain evidence="7 8">RB-25</strain>
    </source>
</reference>
<protein>
    <recommendedName>
        <fullName evidence="6">Fimbrial-type adhesion domain-containing protein</fullName>
    </recommendedName>
</protein>
<keyword evidence="3 5" id="KW-0732">Signal</keyword>
<gene>
    <name evidence="7" type="ORF">Z042_10600</name>
</gene>
<keyword evidence="4" id="KW-0281">Fimbrium</keyword>
<dbReference type="OrthoDB" id="6522787at2"/>
<evidence type="ECO:0000256" key="5">
    <source>
        <dbReference type="SAM" id="SignalP"/>
    </source>
</evidence>
<dbReference type="InterPro" id="IPR000259">
    <property type="entry name" value="Adhesion_dom_fimbrial"/>
</dbReference>
<dbReference type="Gene3D" id="2.60.40.1090">
    <property type="entry name" value="Fimbrial-type adhesion domain"/>
    <property type="match status" value="1"/>
</dbReference>
<feature type="domain" description="Fimbrial-type adhesion" evidence="6">
    <location>
        <begin position="28"/>
        <end position="171"/>
    </location>
</feature>
<evidence type="ECO:0000256" key="2">
    <source>
        <dbReference type="ARBA" id="ARBA00006671"/>
    </source>
</evidence>
<name>W0LJY5_9GAMM</name>
<evidence type="ECO:0000313" key="8">
    <source>
        <dbReference type="Proteomes" id="UP000019030"/>
    </source>
</evidence>
<dbReference type="EMBL" id="CP007044">
    <property type="protein sequence ID" value="AHG22744.1"/>
    <property type="molecule type" value="Genomic_DNA"/>
</dbReference>
<proteinExistence type="inferred from homology"/>
<dbReference type="PANTHER" id="PTHR33420:SF3">
    <property type="entry name" value="FIMBRIAL SUBUNIT ELFA"/>
    <property type="match status" value="1"/>
</dbReference>
<dbReference type="eggNOG" id="COG3539">
    <property type="taxonomic scope" value="Bacteria"/>
</dbReference>
<dbReference type="STRING" id="1441930.Z042_10600"/>
<dbReference type="InterPro" id="IPR050263">
    <property type="entry name" value="Bact_Fimbrial_Adh_Pro"/>
</dbReference>
<evidence type="ECO:0000256" key="1">
    <source>
        <dbReference type="ARBA" id="ARBA00004561"/>
    </source>
</evidence>
<dbReference type="Pfam" id="PF00419">
    <property type="entry name" value="Fimbrial"/>
    <property type="match status" value="1"/>
</dbReference>
<dbReference type="PANTHER" id="PTHR33420">
    <property type="entry name" value="FIMBRIAL SUBUNIT ELFA-RELATED"/>
    <property type="match status" value="1"/>
</dbReference>
<dbReference type="InterPro" id="IPR036937">
    <property type="entry name" value="Adhesion_dom_fimbrial_sf"/>
</dbReference>
<dbReference type="Proteomes" id="UP000019030">
    <property type="component" value="Chromosome"/>
</dbReference>
<comment type="subcellular location">
    <subcellularLocation>
        <location evidence="1">Fimbrium</location>
    </subcellularLocation>
</comment>
<organism evidence="7 8">
    <name type="scientific">Chania multitudinisentens RB-25</name>
    <dbReference type="NCBI Taxonomy" id="1441930"/>
    <lineage>
        <taxon>Bacteria</taxon>
        <taxon>Pseudomonadati</taxon>
        <taxon>Pseudomonadota</taxon>
        <taxon>Gammaproteobacteria</taxon>
        <taxon>Enterobacterales</taxon>
        <taxon>Yersiniaceae</taxon>
        <taxon>Chania</taxon>
    </lineage>
</organism>
<evidence type="ECO:0000256" key="4">
    <source>
        <dbReference type="ARBA" id="ARBA00023263"/>
    </source>
</evidence>
<dbReference type="SUPFAM" id="SSF49401">
    <property type="entry name" value="Bacterial adhesins"/>
    <property type="match status" value="1"/>
</dbReference>
<comment type="similarity">
    <text evidence="2">Belongs to the fimbrial protein family.</text>
</comment>
<dbReference type="AlphaFoldDB" id="W0LJY5"/>
<dbReference type="PATRIC" id="fig|1441930.4.peg.2117"/>
<dbReference type="GO" id="GO:0043709">
    <property type="term" value="P:cell adhesion involved in single-species biofilm formation"/>
    <property type="evidence" value="ECO:0007669"/>
    <property type="project" value="TreeGrafter"/>
</dbReference>
<dbReference type="InterPro" id="IPR008966">
    <property type="entry name" value="Adhesion_dom_sf"/>
</dbReference>